<reference evidence="1" key="1">
    <citation type="journal article" date="2015" name="Nature">
        <title>Complex archaea that bridge the gap between prokaryotes and eukaryotes.</title>
        <authorList>
            <person name="Spang A."/>
            <person name="Saw J.H."/>
            <person name="Jorgensen S.L."/>
            <person name="Zaremba-Niedzwiedzka K."/>
            <person name="Martijn J."/>
            <person name="Lind A.E."/>
            <person name="van Eijk R."/>
            <person name="Schleper C."/>
            <person name="Guy L."/>
            <person name="Ettema T.J."/>
        </authorList>
    </citation>
    <scope>NUCLEOTIDE SEQUENCE</scope>
</reference>
<comment type="caution">
    <text evidence="1">The sequence shown here is derived from an EMBL/GenBank/DDBJ whole genome shotgun (WGS) entry which is preliminary data.</text>
</comment>
<proteinExistence type="predicted"/>
<dbReference type="AlphaFoldDB" id="A0A0F9G705"/>
<protein>
    <submittedName>
        <fullName evidence="1">Uncharacterized protein</fullName>
    </submittedName>
</protein>
<dbReference type="EMBL" id="LAZR01018905">
    <property type="protein sequence ID" value="KKL94513.1"/>
    <property type="molecule type" value="Genomic_DNA"/>
</dbReference>
<organism evidence="1">
    <name type="scientific">marine sediment metagenome</name>
    <dbReference type="NCBI Taxonomy" id="412755"/>
    <lineage>
        <taxon>unclassified sequences</taxon>
        <taxon>metagenomes</taxon>
        <taxon>ecological metagenomes</taxon>
    </lineage>
</organism>
<accession>A0A0F9G705</accession>
<sequence>LKEGIWYAIKDFAEPYVGEEILFGKIVDVWSNNDNGVQVYNPQDSVNKQAQNVSAHLWEAFEPGTITSGRRIYKGVMGTTSTTGRTYNLWVESIAIITGQRIQDLDIAESLKWRARDYNRGIRQANRLFNSVITTGGSVSEAEIRDAYERSDTARRGLFADMSGAAQAAVRLDVPPNEVITTLTANGVSKVDVPNIIGGVYNKRRITKAQLRAMKQANPSEFPMRREVLVDLLRKDIDF</sequence>
<evidence type="ECO:0000313" key="1">
    <source>
        <dbReference type="EMBL" id="KKL94513.1"/>
    </source>
</evidence>
<feature type="non-terminal residue" evidence="1">
    <location>
        <position position="1"/>
    </location>
</feature>
<gene>
    <name evidence="1" type="ORF">LCGC14_1863860</name>
</gene>
<name>A0A0F9G705_9ZZZZ</name>